<dbReference type="RefSeq" id="WP_129219845.1">
    <property type="nucleotide sequence ID" value="NZ_QYBC01000011.1"/>
</dbReference>
<name>A0A4Q2RAN6_9HYPH</name>
<feature type="domain" description="Solute-binding protein family 3/N-terminal" evidence="3">
    <location>
        <begin position="28"/>
        <end position="274"/>
    </location>
</feature>
<feature type="signal peptide" evidence="2">
    <location>
        <begin position="1"/>
        <end position="23"/>
    </location>
</feature>
<reference evidence="4 5" key="1">
    <citation type="submission" date="2018-09" db="EMBL/GenBank/DDBJ databases">
        <authorList>
            <person name="Grouzdev D.S."/>
            <person name="Krutkina M.S."/>
        </authorList>
    </citation>
    <scope>NUCLEOTIDE SEQUENCE [LARGE SCALE GENOMIC DNA]</scope>
    <source>
        <strain evidence="4 5">RmlP001</strain>
    </source>
</reference>
<dbReference type="Gene3D" id="3.40.190.10">
    <property type="entry name" value="Periplasmic binding protein-like II"/>
    <property type="match status" value="2"/>
</dbReference>
<evidence type="ECO:0000313" key="5">
    <source>
        <dbReference type="Proteomes" id="UP000289411"/>
    </source>
</evidence>
<evidence type="ECO:0000256" key="2">
    <source>
        <dbReference type="SAM" id="SignalP"/>
    </source>
</evidence>
<comment type="caution">
    <text evidence="4">The sequence shown here is derived from an EMBL/GenBank/DDBJ whole genome shotgun (WGS) entry which is preliminary data.</text>
</comment>
<dbReference type="Proteomes" id="UP000289411">
    <property type="component" value="Unassembled WGS sequence"/>
</dbReference>
<dbReference type="OrthoDB" id="9807134at2"/>
<dbReference type="PANTHER" id="PTHR35936">
    <property type="entry name" value="MEMBRANE-BOUND LYTIC MUREIN TRANSGLYCOSYLASE F"/>
    <property type="match status" value="1"/>
</dbReference>
<dbReference type="PANTHER" id="PTHR35936:SF19">
    <property type="entry name" value="AMINO-ACID-BINDING PROTEIN YXEM-RELATED"/>
    <property type="match status" value="1"/>
</dbReference>
<dbReference type="Pfam" id="PF00497">
    <property type="entry name" value="SBP_bac_3"/>
    <property type="match status" value="1"/>
</dbReference>
<evidence type="ECO:0000313" key="4">
    <source>
        <dbReference type="EMBL" id="RYB04151.1"/>
    </source>
</evidence>
<organism evidence="4 5">
    <name type="scientific">Lichenibacterium ramalinae</name>
    <dbReference type="NCBI Taxonomy" id="2316527"/>
    <lineage>
        <taxon>Bacteria</taxon>
        <taxon>Pseudomonadati</taxon>
        <taxon>Pseudomonadota</taxon>
        <taxon>Alphaproteobacteria</taxon>
        <taxon>Hyphomicrobiales</taxon>
        <taxon>Lichenihabitantaceae</taxon>
        <taxon>Lichenibacterium</taxon>
    </lineage>
</organism>
<dbReference type="AlphaFoldDB" id="A0A4Q2RAN6"/>
<dbReference type="InterPro" id="IPR001638">
    <property type="entry name" value="Solute-binding_3/MltF_N"/>
</dbReference>
<keyword evidence="5" id="KW-1185">Reference proteome</keyword>
<dbReference type="EMBL" id="QYBC01000011">
    <property type="protein sequence ID" value="RYB04151.1"/>
    <property type="molecule type" value="Genomic_DNA"/>
</dbReference>
<feature type="chain" id="PRO_5020516441" evidence="2">
    <location>
        <begin position="24"/>
        <end position="278"/>
    </location>
</feature>
<evidence type="ECO:0000259" key="3">
    <source>
        <dbReference type="SMART" id="SM00062"/>
    </source>
</evidence>
<protein>
    <submittedName>
        <fullName evidence="4">Amino acid ABC transporter substrate-binding protein</fullName>
    </submittedName>
</protein>
<keyword evidence="1 2" id="KW-0732">Signal</keyword>
<dbReference type="SUPFAM" id="SSF53850">
    <property type="entry name" value="Periplasmic binding protein-like II"/>
    <property type="match status" value="1"/>
</dbReference>
<proteinExistence type="predicted"/>
<sequence>MPIARPLIAALLTLGLSAGFAQARDWSHVRIATEGAYPPFNSTTPDGRVIGYEPDLLKSVCDRLKITCDTIVQDWDGLIPGLKAGKFDAIMSGMSITPKRLETIAFTVPYSQSPTTFAVVADSPLAKMALTGADLSLADKDAAAAKLGPLRDALKGKTVGVQVSTIQADLMAQYLPGVELRSYKTNNEVALDLQAGRVDAWIGSQTNLSASVKATKGELVYAGPLFRDGLLGQGSAMGLRKEDADLKVLLDKGLAEAMADGTAQKLSTQWFGFDVVPH</sequence>
<evidence type="ECO:0000256" key="1">
    <source>
        <dbReference type="ARBA" id="ARBA00022729"/>
    </source>
</evidence>
<reference evidence="4 5" key="2">
    <citation type="submission" date="2019-02" db="EMBL/GenBank/DDBJ databases">
        <title>'Lichenibacterium ramalinii' gen. nov. sp. nov., 'Lichenibacterium minor' gen. nov. sp. nov.</title>
        <authorList>
            <person name="Pankratov T."/>
        </authorList>
    </citation>
    <scope>NUCLEOTIDE SEQUENCE [LARGE SCALE GENOMIC DNA]</scope>
    <source>
        <strain evidence="4 5">RmlP001</strain>
    </source>
</reference>
<accession>A0A4Q2RAN6</accession>
<dbReference type="SMART" id="SM00062">
    <property type="entry name" value="PBPb"/>
    <property type="match status" value="1"/>
</dbReference>
<gene>
    <name evidence="4" type="ORF">D3272_14130</name>
</gene>